<organism evidence="1">
    <name type="scientific">Sulfurovum sp. enrichment culture clone C5</name>
    <dbReference type="NCBI Taxonomy" id="497650"/>
    <lineage>
        <taxon>Bacteria</taxon>
        <taxon>Pseudomonadati</taxon>
        <taxon>Campylobacterota</taxon>
        <taxon>Epsilonproteobacteria</taxon>
        <taxon>Campylobacterales</taxon>
        <taxon>Sulfurovaceae</taxon>
        <taxon>Sulfurovum</taxon>
        <taxon>environmental samples</taxon>
    </lineage>
</organism>
<dbReference type="AlphaFoldDB" id="A0A0S4XPB0"/>
<name>A0A0S4XPB0_9BACT</name>
<sequence>MKILVINKSPVVSELLAYALKDTTHSYKIINHSDYSNEEFDLMILDDPLLNDNEWLGYDNKPCIILSTKHLVDDYKKLNANALVIQKPFLPSNILEAINSFNDELKTAILDKGEVEKIQELLDGNEVIQDWNDNVLNSNEPTKTKKKYKDNISYIFDKNSQTKEENLIEAILSMKPKKLKKFLKDSNIRLNIEIKEQ</sequence>
<dbReference type="EMBL" id="FAXN01000063">
    <property type="protein sequence ID" value="CUV66139.1"/>
    <property type="molecule type" value="Genomic_DNA"/>
</dbReference>
<reference evidence="1" key="1">
    <citation type="submission" date="2015-11" db="EMBL/GenBank/DDBJ databases">
        <authorList>
            <person name="Zhang Y."/>
            <person name="Guo Z."/>
        </authorList>
    </citation>
    <scope>NUCLEOTIDE SEQUENCE</scope>
    <source>
        <strain evidence="1">BN30871</strain>
    </source>
</reference>
<evidence type="ECO:0000313" key="1">
    <source>
        <dbReference type="EMBL" id="CUV66139.1"/>
    </source>
</evidence>
<accession>A0A0S4XPB0</accession>
<gene>
    <name evidence="1" type="ORF">BN3087_600036</name>
</gene>
<protein>
    <recommendedName>
        <fullName evidence="2">Response regulatory domain-containing protein</fullName>
    </recommendedName>
</protein>
<proteinExistence type="predicted"/>
<evidence type="ECO:0008006" key="2">
    <source>
        <dbReference type="Google" id="ProtNLM"/>
    </source>
</evidence>